<keyword evidence="3" id="KW-1185">Reference proteome</keyword>
<name>A0A0G2EL11_PHACM</name>
<gene>
    <name evidence="2" type="ORF">UCRPC4_g02915</name>
</gene>
<evidence type="ECO:0000313" key="2">
    <source>
        <dbReference type="EMBL" id="KKY23467.1"/>
    </source>
</evidence>
<dbReference type="EMBL" id="LCWF01000067">
    <property type="protein sequence ID" value="KKY23467.1"/>
    <property type="molecule type" value="Genomic_DNA"/>
</dbReference>
<protein>
    <submittedName>
        <fullName evidence="2">Uncharacterized protein</fullName>
    </submittedName>
</protein>
<feature type="region of interest" description="Disordered" evidence="1">
    <location>
        <begin position="102"/>
        <end position="123"/>
    </location>
</feature>
<feature type="compositionally biased region" description="Polar residues" evidence="1">
    <location>
        <begin position="54"/>
        <end position="67"/>
    </location>
</feature>
<accession>A0A0G2EL11</accession>
<sequence length="123" mass="13966">MTVAEQMEWKRMREDALKKKIADLKLQAEWAEQEERNVTGEVSNRWGAEGSAGASVSQSSYTAGPNQAQLTKAERLLMQAEILENIGVRGCDEDIQKRLREFKYDPPVMPQNKASRKGERANR</sequence>
<proteinExistence type="predicted"/>
<reference evidence="2 3" key="2">
    <citation type="submission" date="2015-05" db="EMBL/GenBank/DDBJ databases">
        <authorList>
            <person name="Morales-Cruz A."/>
            <person name="Amrine K.C."/>
            <person name="Cantu D."/>
        </authorList>
    </citation>
    <scope>NUCLEOTIDE SEQUENCE [LARGE SCALE GENOMIC DNA]</scope>
    <source>
        <strain evidence="2">UCRPC4</strain>
    </source>
</reference>
<reference evidence="2 3" key="1">
    <citation type="submission" date="2015-05" db="EMBL/GenBank/DDBJ databases">
        <title>Distinctive expansion of gene families associated with plant cell wall degradation and secondary metabolism in the genomes of grapevine trunk pathogens.</title>
        <authorList>
            <person name="Lawrence D.P."/>
            <person name="Travadon R."/>
            <person name="Rolshausen P.E."/>
            <person name="Baumgartner K."/>
        </authorList>
    </citation>
    <scope>NUCLEOTIDE SEQUENCE [LARGE SCALE GENOMIC DNA]</scope>
    <source>
        <strain evidence="2">UCRPC4</strain>
    </source>
</reference>
<evidence type="ECO:0000256" key="1">
    <source>
        <dbReference type="SAM" id="MobiDB-lite"/>
    </source>
</evidence>
<organism evidence="2 3">
    <name type="scientific">Phaeomoniella chlamydospora</name>
    <name type="common">Phaeoacremonium chlamydosporum</name>
    <dbReference type="NCBI Taxonomy" id="158046"/>
    <lineage>
        <taxon>Eukaryota</taxon>
        <taxon>Fungi</taxon>
        <taxon>Dikarya</taxon>
        <taxon>Ascomycota</taxon>
        <taxon>Pezizomycotina</taxon>
        <taxon>Eurotiomycetes</taxon>
        <taxon>Chaetothyriomycetidae</taxon>
        <taxon>Phaeomoniellales</taxon>
        <taxon>Phaeomoniellaceae</taxon>
        <taxon>Phaeomoniella</taxon>
    </lineage>
</organism>
<feature type="region of interest" description="Disordered" evidence="1">
    <location>
        <begin position="33"/>
        <end position="67"/>
    </location>
</feature>
<dbReference type="AlphaFoldDB" id="A0A0G2EL11"/>
<evidence type="ECO:0000313" key="3">
    <source>
        <dbReference type="Proteomes" id="UP000053317"/>
    </source>
</evidence>
<comment type="caution">
    <text evidence="2">The sequence shown here is derived from an EMBL/GenBank/DDBJ whole genome shotgun (WGS) entry which is preliminary data.</text>
</comment>
<dbReference type="Proteomes" id="UP000053317">
    <property type="component" value="Unassembled WGS sequence"/>
</dbReference>